<evidence type="ECO:0000313" key="8">
    <source>
        <dbReference type="EMBL" id="PHQ34225.1"/>
    </source>
</evidence>
<dbReference type="GO" id="GO:0004057">
    <property type="term" value="F:arginyl-tRNA--protein transferase activity"/>
    <property type="evidence" value="ECO:0007669"/>
    <property type="project" value="InterPro"/>
</dbReference>
<proteinExistence type="inferred from homology"/>
<dbReference type="AlphaFoldDB" id="A0A2G1W5C9"/>
<comment type="catalytic activity">
    <reaction evidence="4">
        <text>N-terminal L-glutamyl-[protein] + L-leucyl-tRNA(Leu) = N-terminal L-leucyl-L-glutamyl-[protein] + tRNA(Leu) + H(+)</text>
        <dbReference type="Rhea" id="RHEA:50412"/>
        <dbReference type="Rhea" id="RHEA-COMP:9613"/>
        <dbReference type="Rhea" id="RHEA-COMP:9622"/>
        <dbReference type="Rhea" id="RHEA-COMP:12664"/>
        <dbReference type="Rhea" id="RHEA-COMP:12668"/>
        <dbReference type="ChEBI" id="CHEBI:15378"/>
        <dbReference type="ChEBI" id="CHEBI:64721"/>
        <dbReference type="ChEBI" id="CHEBI:78442"/>
        <dbReference type="ChEBI" id="CHEBI:78494"/>
        <dbReference type="ChEBI" id="CHEBI:133041"/>
        <dbReference type="EC" id="2.3.2.29"/>
    </reaction>
</comment>
<dbReference type="OrthoDB" id="9782022at2"/>
<dbReference type="EC" id="2.3.2.29" evidence="4"/>
<name>A0A2G1W5C9_9BACT</name>
<keyword evidence="1 4" id="KW-0963">Cytoplasm</keyword>
<gene>
    <name evidence="4" type="primary">bpt</name>
    <name evidence="8" type="ORF">CEE69_16420</name>
</gene>
<dbReference type="GO" id="GO:0008914">
    <property type="term" value="F:leucyl-tRNA--protein transferase activity"/>
    <property type="evidence" value="ECO:0007669"/>
    <property type="project" value="UniProtKB-UniRule"/>
</dbReference>
<keyword evidence="9" id="KW-1185">Reference proteome</keyword>
<keyword evidence="2 4" id="KW-0808">Transferase</keyword>
<feature type="domain" description="N-end aminoacyl transferase N-terminal" evidence="6">
    <location>
        <begin position="46"/>
        <end position="116"/>
    </location>
</feature>
<dbReference type="Proteomes" id="UP000225740">
    <property type="component" value="Unassembled WGS sequence"/>
</dbReference>
<dbReference type="PANTHER" id="PTHR21367:SF1">
    <property type="entry name" value="ARGINYL-TRNA--PROTEIN TRANSFERASE 1"/>
    <property type="match status" value="1"/>
</dbReference>
<dbReference type="Pfam" id="PF04376">
    <property type="entry name" value="ATE_N"/>
    <property type="match status" value="1"/>
</dbReference>
<dbReference type="InterPro" id="IPR030700">
    <property type="entry name" value="N-end_Aminoacyl_Trfase"/>
</dbReference>
<evidence type="ECO:0000313" key="9">
    <source>
        <dbReference type="Proteomes" id="UP000225740"/>
    </source>
</evidence>
<comment type="subcellular location">
    <subcellularLocation>
        <location evidence="4">Cytoplasm</location>
    </subcellularLocation>
</comment>
<dbReference type="SUPFAM" id="SSF55729">
    <property type="entry name" value="Acyl-CoA N-acyltransferases (Nat)"/>
    <property type="match status" value="1"/>
</dbReference>
<dbReference type="InterPro" id="IPR007472">
    <property type="entry name" value="N-end_Aminoacyl_Trfase_C"/>
</dbReference>
<dbReference type="GO" id="GO:0005737">
    <property type="term" value="C:cytoplasm"/>
    <property type="evidence" value="ECO:0007669"/>
    <property type="project" value="UniProtKB-SubCell"/>
</dbReference>
<feature type="domain" description="N-end rule aminoacyl transferase C-terminal" evidence="7">
    <location>
        <begin position="139"/>
        <end position="257"/>
    </location>
</feature>
<dbReference type="RefSeq" id="WP_099261735.1">
    <property type="nucleotide sequence ID" value="NZ_NIZW01000012.1"/>
</dbReference>
<dbReference type="Pfam" id="PF04377">
    <property type="entry name" value="ATE_C"/>
    <property type="match status" value="1"/>
</dbReference>
<evidence type="ECO:0000259" key="6">
    <source>
        <dbReference type="Pfam" id="PF04376"/>
    </source>
</evidence>
<protein>
    <recommendedName>
        <fullName evidence="4">Aspartate/glutamate leucyltransferase</fullName>
        <ecNumber evidence="4">2.3.2.29</ecNumber>
    </recommendedName>
</protein>
<dbReference type="NCBIfam" id="NF002346">
    <property type="entry name" value="PRK01305.2-3"/>
    <property type="match status" value="1"/>
</dbReference>
<evidence type="ECO:0000256" key="3">
    <source>
        <dbReference type="ARBA" id="ARBA00023315"/>
    </source>
</evidence>
<keyword evidence="3 4" id="KW-0012">Acyltransferase</keyword>
<dbReference type="GeneID" id="90609644"/>
<comment type="caution">
    <text evidence="8">The sequence shown here is derived from an EMBL/GenBank/DDBJ whole genome shotgun (WGS) entry which is preliminary data.</text>
</comment>
<accession>A0A2G1W5C9</accession>
<dbReference type="InterPro" id="IPR007471">
    <property type="entry name" value="N-end_Aminoacyl_Trfase_N"/>
</dbReference>
<dbReference type="HAMAP" id="MF_00689">
    <property type="entry name" value="Bpt"/>
    <property type="match status" value="1"/>
</dbReference>
<comment type="similarity">
    <text evidence="4">Belongs to the R-transferase family. Bpt subfamily.</text>
</comment>
<dbReference type="PIRSF" id="PIRSF037208">
    <property type="entry name" value="ATE_pro_prd"/>
    <property type="match status" value="1"/>
</dbReference>
<dbReference type="InterPro" id="IPR017138">
    <property type="entry name" value="Asp_Glu_LeuTrfase"/>
</dbReference>
<comment type="function">
    <text evidence="4">Functions in the N-end rule pathway of protein degradation where it conjugates Leu from its aminoacyl-tRNA to the N-termini of proteins containing an N-terminal aspartate or glutamate.</text>
</comment>
<evidence type="ECO:0000256" key="1">
    <source>
        <dbReference type="ARBA" id="ARBA00022490"/>
    </source>
</evidence>
<dbReference type="EMBL" id="NIZW01000012">
    <property type="protein sequence ID" value="PHQ34225.1"/>
    <property type="molecule type" value="Genomic_DNA"/>
</dbReference>
<dbReference type="GO" id="GO:0071596">
    <property type="term" value="P:ubiquitin-dependent protein catabolic process via the N-end rule pathway"/>
    <property type="evidence" value="ECO:0007669"/>
    <property type="project" value="InterPro"/>
</dbReference>
<reference evidence="8 9" key="1">
    <citation type="submission" date="2017-06" db="EMBL/GenBank/DDBJ databases">
        <title>Description of Rhodopirellula bahusiensis sp. nov.</title>
        <authorList>
            <person name="Kizina J."/>
            <person name="Harder J."/>
        </authorList>
    </citation>
    <scope>NUCLEOTIDE SEQUENCE [LARGE SCALE GENOMIC DNA]</scope>
    <source>
        <strain evidence="8 9">SWK21</strain>
    </source>
</reference>
<evidence type="ECO:0000259" key="7">
    <source>
        <dbReference type="Pfam" id="PF04377"/>
    </source>
</evidence>
<comment type="catalytic activity">
    <reaction evidence="4">
        <text>N-terminal L-aspartyl-[protein] + L-leucyl-tRNA(Leu) = N-terminal L-leucyl-L-aspartyl-[protein] + tRNA(Leu) + H(+)</text>
        <dbReference type="Rhea" id="RHEA:50420"/>
        <dbReference type="Rhea" id="RHEA-COMP:9613"/>
        <dbReference type="Rhea" id="RHEA-COMP:9622"/>
        <dbReference type="Rhea" id="RHEA-COMP:12669"/>
        <dbReference type="Rhea" id="RHEA-COMP:12674"/>
        <dbReference type="ChEBI" id="CHEBI:15378"/>
        <dbReference type="ChEBI" id="CHEBI:64720"/>
        <dbReference type="ChEBI" id="CHEBI:78442"/>
        <dbReference type="ChEBI" id="CHEBI:78494"/>
        <dbReference type="ChEBI" id="CHEBI:133042"/>
        <dbReference type="EC" id="2.3.2.29"/>
    </reaction>
</comment>
<evidence type="ECO:0000256" key="5">
    <source>
        <dbReference type="SAM" id="MobiDB-lite"/>
    </source>
</evidence>
<dbReference type="InterPro" id="IPR016181">
    <property type="entry name" value="Acyl_CoA_acyltransferase"/>
</dbReference>
<feature type="region of interest" description="Disordered" evidence="5">
    <location>
        <begin position="1"/>
        <end position="29"/>
    </location>
</feature>
<sequence length="267" mass="30567">MATKQRPYPSTKQSDTLDDMSPANDGFPESAASLRHQLMLVQDAVSDCPYIDGEPARMPLYYPTPPRRSEDTDTLLAAGFRRSSQFVYHTNCPQCSACQPTRLRAADFTLTKSLRRVLKKAERELTWRWQTPRVDADRVRLYNDHRNVRGLAHDGDISASDYETFLIATCWPTLELEIRHQDHLVGVSIMDIGRESISAVYTHFDPIASKFSLGTFAVLQQIQWAKDNGRTWVYLGLYVAANPHLNYKSRFVPQERLIDGQWRACLE</sequence>
<dbReference type="PANTHER" id="PTHR21367">
    <property type="entry name" value="ARGININE-TRNA-PROTEIN TRANSFERASE 1"/>
    <property type="match status" value="1"/>
</dbReference>
<organism evidence="8 9">
    <name type="scientific">Rhodopirellula bahusiensis</name>
    <dbReference type="NCBI Taxonomy" id="2014065"/>
    <lineage>
        <taxon>Bacteria</taxon>
        <taxon>Pseudomonadati</taxon>
        <taxon>Planctomycetota</taxon>
        <taxon>Planctomycetia</taxon>
        <taxon>Pirellulales</taxon>
        <taxon>Pirellulaceae</taxon>
        <taxon>Rhodopirellula</taxon>
    </lineage>
</organism>
<evidence type="ECO:0000256" key="4">
    <source>
        <dbReference type="HAMAP-Rule" id="MF_00689"/>
    </source>
</evidence>
<evidence type="ECO:0000256" key="2">
    <source>
        <dbReference type="ARBA" id="ARBA00022679"/>
    </source>
</evidence>